<dbReference type="GO" id="GO:0046872">
    <property type="term" value="F:metal ion binding"/>
    <property type="evidence" value="ECO:0007669"/>
    <property type="project" value="UniProtKB-KW"/>
</dbReference>
<dbReference type="OrthoDB" id="9803993at2"/>
<comment type="caution">
    <text evidence="10">The sequence shown here is derived from an EMBL/GenBank/DDBJ whole genome shotgun (WGS) entry which is preliminary data.</text>
</comment>
<dbReference type="GO" id="GO:0006508">
    <property type="term" value="P:proteolysis"/>
    <property type="evidence" value="ECO:0007669"/>
    <property type="project" value="UniProtKB-KW"/>
</dbReference>
<gene>
    <name evidence="10" type="ORF">A8990_10867</name>
</gene>
<dbReference type="EMBL" id="QTTN01000008">
    <property type="protein sequence ID" value="REE88571.1"/>
    <property type="molecule type" value="Genomic_DNA"/>
</dbReference>
<evidence type="ECO:0000256" key="9">
    <source>
        <dbReference type="ARBA" id="ARBA00023049"/>
    </source>
</evidence>
<dbReference type="Gene3D" id="3.40.1830.10">
    <property type="entry name" value="Thermophilic metalloprotease (M29)"/>
    <property type="match status" value="1"/>
</dbReference>
<organism evidence="10 11">
    <name type="scientific">Paenibacillus taihuensis</name>
    <dbReference type="NCBI Taxonomy" id="1156355"/>
    <lineage>
        <taxon>Bacteria</taxon>
        <taxon>Bacillati</taxon>
        <taxon>Bacillota</taxon>
        <taxon>Bacilli</taxon>
        <taxon>Bacillales</taxon>
        <taxon>Paenibacillaceae</taxon>
        <taxon>Paenibacillus</taxon>
    </lineage>
</organism>
<evidence type="ECO:0000313" key="10">
    <source>
        <dbReference type="EMBL" id="REE88571.1"/>
    </source>
</evidence>
<dbReference type="GO" id="GO:0008237">
    <property type="term" value="F:metallopeptidase activity"/>
    <property type="evidence" value="ECO:0007669"/>
    <property type="project" value="UniProtKB-KW"/>
</dbReference>
<name>A0A3D9SF20_9BACL</name>
<keyword evidence="8" id="KW-0378">Hydrolase</keyword>
<dbReference type="GO" id="GO:0004177">
    <property type="term" value="F:aminopeptidase activity"/>
    <property type="evidence" value="ECO:0007669"/>
    <property type="project" value="UniProtKB-KW"/>
</dbReference>
<evidence type="ECO:0000256" key="4">
    <source>
        <dbReference type="ARBA" id="ARBA00008236"/>
    </source>
</evidence>
<protein>
    <submittedName>
        <fullName evidence="10">Aminopeptidase</fullName>
    </submittedName>
</protein>
<dbReference type="InterPro" id="IPR000787">
    <property type="entry name" value="Peptidase_M29"/>
</dbReference>
<dbReference type="InterPro" id="IPR052170">
    <property type="entry name" value="M29_Exopeptidase"/>
</dbReference>
<evidence type="ECO:0000256" key="2">
    <source>
        <dbReference type="ARBA" id="ARBA00001946"/>
    </source>
</evidence>
<dbReference type="PANTHER" id="PTHR34448:SF3">
    <property type="entry name" value="AMINOPEPTIDASE AMPS"/>
    <property type="match status" value="1"/>
</dbReference>
<keyword evidence="11" id="KW-1185">Reference proteome</keyword>
<dbReference type="PANTHER" id="PTHR34448">
    <property type="entry name" value="AMINOPEPTIDASE"/>
    <property type="match status" value="1"/>
</dbReference>
<dbReference type="AlphaFoldDB" id="A0A3D9SF20"/>
<comment type="cofactor">
    <cofactor evidence="1">
        <name>Co(2+)</name>
        <dbReference type="ChEBI" id="CHEBI:48828"/>
    </cofactor>
</comment>
<keyword evidence="6" id="KW-0645">Protease</keyword>
<reference evidence="10 11" key="1">
    <citation type="submission" date="2018-08" db="EMBL/GenBank/DDBJ databases">
        <title>Genomic Encyclopedia of Type Strains, Phase III (KMG-III): the genomes of soil and plant-associated and newly described type strains.</title>
        <authorList>
            <person name="Whitman W."/>
        </authorList>
    </citation>
    <scope>NUCLEOTIDE SEQUENCE [LARGE SCALE GENOMIC DNA]</scope>
    <source>
        <strain evidence="10 11">CGMCC 1.10966</strain>
    </source>
</reference>
<evidence type="ECO:0000256" key="5">
    <source>
        <dbReference type="ARBA" id="ARBA00022438"/>
    </source>
</evidence>
<dbReference type="Proteomes" id="UP000256304">
    <property type="component" value="Unassembled WGS sequence"/>
</dbReference>
<evidence type="ECO:0000313" key="11">
    <source>
        <dbReference type="Proteomes" id="UP000256304"/>
    </source>
</evidence>
<dbReference type="Pfam" id="PF02073">
    <property type="entry name" value="Peptidase_M29"/>
    <property type="match status" value="1"/>
</dbReference>
<dbReference type="SUPFAM" id="SSF144052">
    <property type="entry name" value="Thermophilic metalloprotease-like"/>
    <property type="match status" value="1"/>
</dbReference>
<dbReference type="RefSeq" id="WP_116188677.1">
    <property type="nucleotide sequence ID" value="NZ_QTTN01000008.1"/>
</dbReference>
<accession>A0A3D9SF20</accession>
<evidence type="ECO:0000256" key="3">
    <source>
        <dbReference type="ARBA" id="ARBA00001947"/>
    </source>
</evidence>
<dbReference type="PRINTS" id="PR00919">
    <property type="entry name" value="THERMOPTASE"/>
</dbReference>
<keyword evidence="9" id="KW-0482">Metalloprotease</keyword>
<evidence type="ECO:0000256" key="6">
    <source>
        <dbReference type="ARBA" id="ARBA00022670"/>
    </source>
</evidence>
<evidence type="ECO:0000256" key="7">
    <source>
        <dbReference type="ARBA" id="ARBA00022723"/>
    </source>
</evidence>
<comment type="cofactor">
    <cofactor evidence="3">
        <name>Zn(2+)</name>
        <dbReference type="ChEBI" id="CHEBI:29105"/>
    </cofactor>
</comment>
<evidence type="ECO:0000256" key="1">
    <source>
        <dbReference type="ARBA" id="ARBA00001941"/>
    </source>
</evidence>
<evidence type="ECO:0000256" key="8">
    <source>
        <dbReference type="ARBA" id="ARBA00022801"/>
    </source>
</evidence>
<proteinExistence type="inferred from homology"/>
<comment type="cofactor">
    <cofactor evidence="2">
        <name>Mg(2+)</name>
        <dbReference type="ChEBI" id="CHEBI:18420"/>
    </cofactor>
</comment>
<comment type="similarity">
    <text evidence="4">Belongs to the peptidase M29 family.</text>
</comment>
<keyword evidence="5 10" id="KW-0031">Aminopeptidase</keyword>
<sequence>MNSFGHRLEQYAALAVEVGVNIQPGQKLCIMTQVEAAPFVRLVVKHAYEVGASYVHVEWTDEQIVRTRLEKSPDEGLTFYPEWIVDGRVKLAEEGAAFLWITADNPDLLNGIDASRISAVTKPAQTALQPFRKYTLSNDCAWSIVAVPTPEWAAKVFPDLASSGEQVGALWEAIFAATRVDADHPIASWREHAEGLHSKAERLNERRYKELRYRSAASGTDVTIGLPDGHIWVSAGAKNKQGSVFIPNMPTEEVFTSPHKDTINGTVYSSKPLSYNGNLIDKFSITFTNGRITAYQAEQGYDALKGLVETDEGSHFLGEIALVPFHSPISDTNLTFYNTLFDENAACHLAIGFAFPFCIEGGNGQSKEELAGRGLNNSLTHVDFMIGNADLDIDGVRQDGSVEPVFRGGNWAF</sequence>
<keyword evidence="7" id="KW-0479">Metal-binding</keyword>
<dbReference type="InterPro" id="IPR035097">
    <property type="entry name" value="M29_N-terminal"/>
</dbReference>